<dbReference type="PROSITE" id="PS01039">
    <property type="entry name" value="SBP_BACTERIAL_3"/>
    <property type="match status" value="1"/>
</dbReference>
<dbReference type="PANTHER" id="PTHR35936">
    <property type="entry name" value="MEMBRANE-BOUND LYTIC MUREIN TRANSGLYCOSYLASE F"/>
    <property type="match status" value="1"/>
</dbReference>
<keyword evidence="8" id="KW-1185">Reference proteome</keyword>
<evidence type="ECO:0000256" key="4">
    <source>
        <dbReference type="RuleBase" id="RU003744"/>
    </source>
</evidence>
<dbReference type="EMBL" id="LBBT01000037">
    <property type="protein sequence ID" value="KKY02666.1"/>
    <property type="molecule type" value="Genomic_DNA"/>
</dbReference>
<dbReference type="PANTHER" id="PTHR35936:SF19">
    <property type="entry name" value="AMINO-ACID-BINDING PROTEIN YXEM-RELATED"/>
    <property type="match status" value="1"/>
</dbReference>
<dbReference type="Proteomes" id="UP000034407">
    <property type="component" value="Unassembled WGS sequence"/>
</dbReference>
<reference evidence="7 8" key="1">
    <citation type="submission" date="2015-04" db="EMBL/GenBank/DDBJ databases">
        <title>Microcin producing Clostridium sp. JC272T.</title>
        <authorList>
            <person name="Jyothsna T."/>
            <person name="Sasikala C."/>
            <person name="Ramana C."/>
        </authorList>
    </citation>
    <scope>NUCLEOTIDE SEQUENCE [LARGE SCALE GENOMIC DNA]</scope>
    <source>
        <strain evidence="7 8">JC272</strain>
    </source>
</reference>
<comment type="caution">
    <text evidence="7">The sequence shown here is derived from an EMBL/GenBank/DDBJ whole genome shotgun (WGS) entry which is preliminary data.</text>
</comment>
<dbReference type="GO" id="GO:0030313">
    <property type="term" value="C:cell envelope"/>
    <property type="evidence" value="ECO:0007669"/>
    <property type="project" value="UniProtKB-SubCell"/>
</dbReference>
<accession>A0A0M3DKI6</accession>
<gene>
    <name evidence="7" type="ORF">VN21_01920</name>
</gene>
<evidence type="ECO:0000256" key="1">
    <source>
        <dbReference type="ARBA" id="ARBA00004196"/>
    </source>
</evidence>
<dbReference type="SMART" id="SM00062">
    <property type="entry name" value="PBPb"/>
    <property type="match status" value="1"/>
</dbReference>
<dbReference type="RefSeq" id="WP_046821784.1">
    <property type="nucleotide sequence ID" value="NZ_LBBT01000037.1"/>
</dbReference>
<dbReference type="OrthoDB" id="8613538at2"/>
<protein>
    <submittedName>
        <fullName evidence="7">Amino acid ABC transporter substrate-binding protein</fullName>
    </submittedName>
</protein>
<organism evidence="7 8">
    <name type="scientific">Paraclostridium benzoelyticum</name>
    <dbReference type="NCBI Taxonomy" id="1629550"/>
    <lineage>
        <taxon>Bacteria</taxon>
        <taxon>Bacillati</taxon>
        <taxon>Bacillota</taxon>
        <taxon>Clostridia</taxon>
        <taxon>Peptostreptococcales</taxon>
        <taxon>Peptostreptococcaceae</taxon>
        <taxon>Paraclostridium</taxon>
    </lineage>
</organism>
<proteinExistence type="inferred from homology"/>
<evidence type="ECO:0000313" key="7">
    <source>
        <dbReference type="EMBL" id="KKY02666.1"/>
    </source>
</evidence>
<feature type="chain" id="PRO_5038750779" evidence="5">
    <location>
        <begin position="24"/>
        <end position="273"/>
    </location>
</feature>
<evidence type="ECO:0000313" key="8">
    <source>
        <dbReference type="Proteomes" id="UP000034407"/>
    </source>
</evidence>
<comment type="subcellular location">
    <subcellularLocation>
        <location evidence="1">Cell envelope</location>
    </subcellularLocation>
</comment>
<dbReference type="Pfam" id="PF00497">
    <property type="entry name" value="SBP_bac_3"/>
    <property type="match status" value="1"/>
</dbReference>
<name>A0A0M3DKI6_9FIRM</name>
<comment type="similarity">
    <text evidence="2 4">Belongs to the bacterial solute-binding protein 3 family.</text>
</comment>
<evidence type="ECO:0000256" key="5">
    <source>
        <dbReference type="SAM" id="SignalP"/>
    </source>
</evidence>
<dbReference type="InterPro" id="IPR001638">
    <property type="entry name" value="Solute-binding_3/MltF_N"/>
</dbReference>
<feature type="signal peptide" evidence="5">
    <location>
        <begin position="1"/>
        <end position="23"/>
    </location>
</feature>
<dbReference type="PATRIC" id="fig|1629550.3.peg.2898"/>
<feature type="domain" description="Solute-binding protein family 3/N-terminal" evidence="6">
    <location>
        <begin position="44"/>
        <end position="268"/>
    </location>
</feature>
<evidence type="ECO:0000256" key="2">
    <source>
        <dbReference type="ARBA" id="ARBA00010333"/>
    </source>
</evidence>
<sequence length="273" mass="31089">MRFKGKKLLTVISSLVLCMTVLTGCSSEKNEKGQTAVKSEGKEKLVVGVSTEYFPWCFKENDKNKGFEVDVWNEIGQRANFEIEYQTAKFSGLMGMLDSSKVDTVAHQMSTNEERRLKYDFSDTYAYSKYKFIVKKDSKLDSIEDFKGMKVGCVLGGNGEKTLKDLNEKHNLGLEIVTFDGVPMEKDVENGRLDAAWLSEVKAKTTIEQGNLKLKVADIDTGVYEINQYPFRKEEASKERIEKVNKAIKEMHEDGTFTKLSNKWFEIDTTKEN</sequence>
<dbReference type="PROSITE" id="PS51257">
    <property type="entry name" value="PROKAR_LIPOPROTEIN"/>
    <property type="match status" value="1"/>
</dbReference>
<dbReference type="SUPFAM" id="SSF53850">
    <property type="entry name" value="Periplasmic binding protein-like II"/>
    <property type="match status" value="1"/>
</dbReference>
<evidence type="ECO:0000256" key="3">
    <source>
        <dbReference type="ARBA" id="ARBA00022729"/>
    </source>
</evidence>
<dbReference type="Gene3D" id="3.40.190.10">
    <property type="entry name" value="Periplasmic binding protein-like II"/>
    <property type="match status" value="2"/>
</dbReference>
<dbReference type="InterPro" id="IPR018313">
    <property type="entry name" value="SBP_3_CS"/>
</dbReference>
<keyword evidence="3 5" id="KW-0732">Signal</keyword>
<dbReference type="AlphaFoldDB" id="A0A0M3DKI6"/>
<evidence type="ECO:0000259" key="6">
    <source>
        <dbReference type="SMART" id="SM00062"/>
    </source>
</evidence>